<dbReference type="OrthoDB" id="9999821at2759"/>
<organism evidence="1 2">
    <name type="scientific">Modicella reniformis</name>
    <dbReference type="NCBI Taxonomy" id="1440133"/>
    <lineage>
        <taxon>Eukaryota</taxon>
        <taxon>Fungi</taxon>
        <taxon>Fungi incertae sedis</taxon>
        <taxon>Mucoromycota</taxon>
        <taxon>Mortierellomycotina</taxon>
        <taxon>Mortierellomycetes</taxon>
        <taxon>Mortierellales</taxon>
        <taxon>Mortierellaceae</taxon>
        <taxon>Modicella</taxon>
    </lineage>
</organism>
<evidence type="ECO:0000313" key="2">
    <source>
        <dbReference type="Proteomes" id="UP000749646"/>
    </source>
</evidence>
<dbReference type="EMBL" id="JAAAHW010007796">
    <property type="protein sequence ID" value="KAF9946286.1"/>
    <property type="molecule type" value="Genomic_DNA"/>
</dbReference>
<name>A0A9P6LVB9_9FUNG</name>
<reference evidence="1" key="1">
    <citation type="journal article" date="2020" name="Fungal Divers.">
        <title>Resolving the Mortierellaceae phylogeny through synthesis of multi-gene phylogenetics and phylogenomics.</title>
        <authorList>
            <person name="Vandepol N."/>
            <person name="Liber J."/>
            <person name="Desiro A."/>
            <person name="Na H."/>
            <person name="Kennedy M."/>
            <person name="Barry K."/>
            <person name="Grigoriev I.V."/>
            <person name="Miller A.N."/>
            <person name="O'Donnell K."/>
            <person name="Stajich J.E."/>
            <person name="Bonito G."/>
        </authorList>
    </citation>
    <scope>NUCLEOTIDE SEQUENCE</scope>
    <source>
        <strain evidence="1">MES-2147</strain>
    </source>
</reference>
<comment type="caution">
    <text evidence="1">The sequence shown here is derived from an EMBL/GenBank/DDBJ whole genome shotgun (WGS) entry which is preliminary data.</text>
</comment>
<dbReference type="PANTHER" id="PTHR46689:SF1">
    <property type="entry name" value="PHOD-LIKE PHOSPHATASE DOMAIN-CONTAINING PROTEIN"/>
    <property type="match status" value="1"/>
</dbReference>
<proteinExistence type="predicted"/>
<protein>
    <submittedName>
        <fullName evidence="1">Uncharacterized protein</fullName>
    </submittedName>
</protein>
<keyword evidence="2" id="KW-1185">Reference proteome</keyword>
<dbReference type="GO" id="GO:0016020">
    <property type="term" value="C:membrane"/>
    <property type="evidence" value="ECO:0007669"/>
    <property type="project" value="TreeGrafter"/>
</dbReference>
<dbReference type="AlphaFoldDB" id="A0A9P6LVB9"/>
<evidence type="ECO:0000313" key="1">
    <source>
        <dbReference type="EMBL" id="KAF9946286.1"/>
    </source>
</evidence>
<gene>
    <name evidence="1" type="ORF">BGZ65_009876</name>
</gene>
<accession>A0A9P6LVB9</accession>
<dbReference type="Proteomes" id="UP000749646">
    <property type="component" value="Unassembled WGS sequence"/>
</dbReference>
<dbReference type="PANTHER" id="PTHR46689">
    <property type="entry name" value="MEMBRANE PROTEIN, PUTATIVE-RELATED"/>
    <property type="match status" value="1"/>
</dbReference>
<feature type="non-terminal residue" evidence="1">
    <location>
        <position position="190"/>
    </location>
</feature>
<sequence>MTFFQDLGHRITDLVQGEDHDNHHPQQKNVQPDDDHNCLLDDEDEEALEAARQEYSSIKPSPQFRVGPILRFTDIDVERRRWKGSALVVTERHDPPRLVIRHKNKTAHSKPIELDTWEGNIFYRYDIELKIGEEKEKYIEYWFETELGRTVDEPQKWNFYVPSLKSPFNWAFYSCNGFTSDVEDPEKNFH</sequence>